<keyword evidence="3" id="KW-0804">Transcription</keyword>
<dbReference type="RefSeq" id="WP_175534242.1">
    <property type="nucleotide sequence ID" value="NZ_FOSQ01000027.1"/>
</dbReference>
<evidence type="ECO:0000313" key="5">
    <source>
        <dbReference type="EMBL" id="SFL14953.1"/>
    </source>
</evidence>
<dbReference type="Proteomes" id="UP000199473">
    <property type="component" value="Unassembled WGS sequence"/>
</dbReference>
<dbReference type="InterPro" id="IPR008920">
    <property type="entry name" value="TF_FadR/GntR_C"/>
</dbReference>
<dbReference type="Gene3D" id="1.20.120.530">
    <property type="entry name" value="GntR ligand-binding domain-like"/>
    <property type="match status" value="1"/>
</dbReference>
<dbReference type="InterPro" id="IPR036390">
    <property type="entry name" value="WH_DNA-bd_sf"/>
</dbReference>
<dbReference type="EMBL" id="FOSQ01000027">
    <property type="protein sequence ID" value="SFL14953.1"/>
    <property type="molecule type" value="Genomic_DNA"/>
</dbReference>
<dbReference type="SUPFAM" id="SSF46785">
    <property type="entry name" value="Winged helix' DNA-binding domain"/>
    <property type="match status" value="1"/>
</dbReference>
<dbReference type="InterPro" id="IPR011711">
    <property type="entry name" value="GntR_C"/>
</dbReference>
<proteinExistence type="predicted"/>
<name>A0A1I4FBV3_9PROT</name>
<dbReference type="GO" id="GO:0003700">
    <property type="term" value="F:DNA-binding transcription factor activity"/>
    <property type="evidence" value="ECO:0007669"/>
    <property type="project" value="InterPro"/>
</dbReference>
<dbReference type="PROSITE" id="PS50949">
    <property type="entry name" value="HTH_GNTR"/>
    <property type="match status" value="1"/>
</dbReference>
<evidence type="ECO:0000256" key="3">
    <source>
        <dbReference type="ARBA" id="ARBA00023163"/>
    </source>
</evidence>
<dbReference type="InterPro" id="IPR000524">
    <property type="entry name" value="Tscrpt_reg_HTH_GntR"/>
</dbReference>
<organism evidence="5 6">
    <name type="scientific">Falsiroseomonas stagni DSM 19981</name>
    <dbReference type="NCBI Taxonomy" id="1123062"/>
    <lineage>
        <taxon>Bacteria</taxon>
        <taxon>Pseudomonadati</taxon>
        <taxon>Pseudomonadota</taxon>
        <taxon>Alphaproteobacteria</taxon>
        <taxon>Acetobacterales</taxon>
        <taxon>Roseomonadaceae</taxon>
        <taxon>Falsiroseomonas</taxon>
    </lineage>
</organism>
<keyword evidence="1" id="KW-0805">Transcription regulation</keyword>
<dbReference type="GO" id="GO:0003677">
    <property type="term" value="F:DNA binding"/>
    <property type="evidence" value="ECO:0007669"/>
    <property type="project" value="UniProtKB-KW"/>
</dbReference>
<dbReference type="SUPFAM" id="SSF48008">
    <property type="entry name" value="GntR ligand-binding domain-like"/>
    <property type="match status" value="1"/>
</dbReference>
<feature type="domain" description="HTH gntR-type" evidence="4">
    <location>
        <begin position="4"/>
        <end position="71"/>
    </location>
</feature>
<evidence type="ECO:0000313" key="6">
    <source>
        <dbReference type="Proteomes" id="UP000199473"/>
    </source>
</evidence>
<dbReference type="STRING" id="1123062.SAMN02745775_1273"/>
<keyword evidence="2" id="KW-0238">DNA-binding</keyword>
<gene>
    <name evidence="5" type="ORF">SAMN02745775_1273</name>
</gene>
<dbReference type="AlphaFoldDB" id="A0A1I4FBV3"/>
<reference evidence="5 6" key="1">
    <citation type="submission" date="2016-10" db="EMBL/GenBank/DDBJ databases">
        <authorList>
            <person name="de Groot N.N."/>
        </authorList>
    </citation>
    <scope>NUCLEOTIDE SEQUENCE [LARGE SCALE GENOMIC DNA]</scope>
    <source>
        <strain evidence="5 6">DSM 19981</strain>
    </source>
</reference>
<dbReference type="Gene3D" id="1.10.10.10">
    <property type="entry name" value="Winged helix-like DNA-binding domain superfamily/Winged helix DNA-binding domain"/>
    <property type="match status" value="1"/>
</dbReference>
<evidence type="ECO:0000256" key="1">
    <source>
        <dbReference type="ARBA" id="ARBA00023015"/>
    </source>
</evidence>
<evidence type="ECO:0000256" key="2">
    <source>
        <dbReference type="ARBA" id="ARBA00023125"/>
    </source>
</evidence>
<dbReference type="SMART" id="SM00345">
    <property type="entry name" value="HTH_GNTR"/>
    <property type="match status" value="1"/>
</dbReference>
<dbReference type="Pfam" id="PF00392">
    <property type="entry name" value="GntR"/>
    <property type="match status" value="1"/>
</dbReference>
<protein>
    <submittedName>
        <fullName evidence="5">GntR family transcriptional regulator, vanillate catabolism transcriptional regulator</fullName>
    </submittedName>
</protein>
<sequence>MSLTGQAARALIELRARIFTGRLRAGDRLAEIPLAEALGMSRTPIRLALSALQAEGLAVPAPGGGFAVRAFTVREVDDAVALRGQLEGMAARLVAEHGVSRGLARRLHEALDQGDAALARGVLDEEALDAYSGMNTALHAAIAEAAGNEPLRRAIAAVEALPFASASALVPSPRSAPQRHRLLTFAHQQHHLLVEALEAGQGMRAEALAREHADNARRNLRLILDSGEAEGLAALIAFKDPVA</sequence>
<dbReference type="SMART" id="SM00895">
    <property type="entry name" value="FCD"/>
    <property type="match status" value="1"/>
</dbReference>
<evidence type="ECO:0000259" key="4">
    <source>
        <dbReference type="PROSITE" id="PS50949"/>
    </source>
</evidence>
<dbReference type="InterPro" id="IPR036388">
    <property type="entry name" value="WH-like_DNA-bd_sf"/>
</dbReference>
<accession>A0A1I4FBV3</accession>
<keyword evidence="6" id="KW-1185">Reference proteome</keyword>
<dbReference type="Pfam" id="PF07729">
    <property type="entry name" value="FCD"/>
    <property type="match status" value="1"/>
</dbReference>
<dbReference type="PANTHER" id="PTHR43537">
    <property type="entry name" value="TRANSCRIPTIONAL REGULATOR, GNTR FAMILY"/>
    <property type="match status" value="1"/>
</dbReference>
<dbReference type="PANTHER" id="PTHR43537:SF51">
    <property type="entry name" value="HTH-TYPE TRANSCRIPTIONAL REGULATOR LGOR-RELATED"/>
    <property type="match status" value="1"/>
</dbReference>